<dbReference type="InterPro" id="IPR003439">
    <property type="entry name" value="ABC_transporter-like_ATP-bd"/>
</dbReference>
<feature type="transmembrane region" description="Helical" evidence="9">
    <location>
        <begin position="20"/>
        <end position="40"/>
    </location>
</feature>
<dbReference type="RefSeq" id="WP_154431365.1">
    <property type="nucleotide sequence ID" value="NZ_VUMS01000003.1"/>
</dbReference>
<dbReference type="Gene3D" id="3.40.50.300">
    <property type="entry name" value="P-loop containing nucleotide triphosphate hydrolases"/>
    <property type="match status" value="1"/>
</dbReference>
<comment type="subcellular location">
    <subcellularLocation>
        <location evidence="1">Cell membrane</location>
        <topology evidence="1">Multi-pass membrane protein</topology>
    </subcellularLocation>
</comment>
<dbReference type="GO" id="GO:0005524">
    <property type="term" value="F:ATP binding"/>
    <property type="evidence" value="ECO:0007669"/>
    <property type="project" value="UniProtKB-KW"/>
</dbReference>
<evidence type="ECO:0000256" key="8">
    <source>
        <dbReference type="ARBA" id="ARBA00023136"/>
    </source>
</evidence>
<dbReference type="FunFam" id="3.40.50.300:FF:000221">
    <property type="entry name" value="Multidrug ABC transporter ATP-binding protein"/>
    <property type="match status" value="1"/>
</dbReference>
<feature type="transmembrane region" description="Helical" evidence="9">
    <location>
        <begin position="157"/>
        <end position="174"/>
    </location>
</feature>
<dbReference type="InterPro" id="IPR027417">
    <property type="entry name" value="P-loop_NTPase"/>
</dbReference>
<dbReference type="PROSITE" id="PS50929">
    <property type="entry name" value="ABC_TM1F"/>
    <property type="match status" value="1"/>
</dbReference>
<protein>
    <submittedName>
        <fullName evidence="12">ABC transporter ATP-binding protein</fullName>
    </submittedName>
</protein>
<keyword evidence="5" id="KW-0547">Nucleotide-binding</keyword>
<evidence type="ECO:0000256" key="9">
    <source>
        <dbReference type="SAM" id="Phobius"/>
    </source>
</evidence>
<comment type="caution">
    <text evidence="12">The sequence shown here is derived from an EMBL/GenBank/DDBJ whole genome shotgun (WGS) entry which is preliminary data.</text>
</comment>
<keyword evidence="8 9" id="KW-0472">Membrane</keyword>
<dbReference type="InterPro" id="IPR039421">
    <property type="entry name" value="Type_1_exporter"/>
</dbReference>
<proteinExistence type="predicted"/>
<gene>
    <name evidence="12" type="ORF">FYJ57_02210</name>
</gene>
<evidence type="ECO:0000313" key="12">
    <source>
        <dbReference type="EMBL" id="MST65569.1"/>
    </source>
</evidence>
<dbReference type="InterPro" id="IPR011527">
    <property type="entry name" value="ABC1_TM_dom"/>
</dbReference>
<evidence type="ECO:0000313" key="13">
    <source>
        <dbReference type="Proteomes" id="UP000440513"/>
    </source>
</evidence>
<dbReference type="Pfam" id="PF00005">
    <property type="entry name" value="ABC_tran"/>
    <property type="match status" value="1"/>
</dbReference>
<feature type="transmembrane region" description="Helical" evidence="9">
    <location>
        <begin position="282"/>
        <end position="306"/>
    </location>
</feature>
<dbReference type="GO" id="GO:0005886">
    <property type="term" value="C:plasma membrane"/>
    <property type="evidence" value="ECO:0007669"/>
    <property type="project" value="UniProtKB-SubCell"/>
</dbReference>
<keyword evidence="13" id="KW-1185">Reference proteome</keyword>
<dbReference type="PROSITE" id="PS00211">
    <property type="entry name" value="ABC_TRANSPORTER_1"/>
    <property type="match status" value="1"/>
</dbReference>
<evidence type="ECO:0000256" key="4">
    <source>
        <dbReference type="ARBA" id="ARBA00022692"/>
    </source>
</evidence>
<evidence type="ECO:0000256" key="5">
    <source>
        <dbReference type="ARBA" id="ARBA00022741"/>
    </source>
</evidence>
<keyword evidence="6 12" id="KW-0067">ATP-binding</keyword>
<dbReference type="PANTHER" id="PTHR43394">
    <property type="entry name" value="ATP-DEPENDENT PERMEASE MDL1, MITOCHONDRIAL"/>
    <property type="match status" value="1"/>
</dbReference>
<dbReference type="InterPro" id="IPR036640">
    <property type="entry name" value="ABC1_TM_sf"/>
</dbReference>
<keyword evidence="2" id="KW-0813">Transport</keyword>
<keyword evidence="3" id="KW-1003">Cell membrane</keyword>
<keyword evidence="4 9" id="KW-0812">Transmembrane</keyword>
<evidence type="ECO:0000256" key="3">
    <source>
        <dbReference type="ARBA" id="ARBA00022475"/>
    </source>
</evidence>
<evidence type="ECO:0000256" key="2">
    <source>
        <dbReference type="ARBA" id="ARBA00022448"/>
    </source>
</evidence>
<organism evidence="12 13">
    <name type="scientific">Oliverpabstia intestinalis</name>
    <dbReference type="NCBI Taxonomy" id="2606633"/>
    <lineage>
        <taxon>Bacteria</taxon>
        <taxon>Bacillati</taxon>
        <taxon>Bacillota</taxon>
        <taxon>Clostridia</taxon>
        <taxon>Lachnospirales</taxon>
        <taxon>Lachnospiraceae</taxon>
        <taxon>Oliverpabstia</taxon>
    </lineage>
</organism>
<name>A0A7X2P1A9_9FIRM</name>
<sequence length="578" mass="63661">MKQMLQYLKAYKKESIIAPLFKMLEASFELLVPIVMANIIDVGIQNGDKPYIWRMCALMIALGVLGLVCSLTAQYFAAKAAMGFGTALRKALFGHINSLSYNELDQIGTPTLITRMTSDINQAQTGVNMMLRLFLRSPFIVIGAVVMAFTISAKLTIIFLIAVPLIGLAIYLIMRITVPIYKKVQSILDQIVLHTRENYVGARVVRAFSREKDETEQFDEISGNLKNTQLYAGKISALMNPITYVMVNIAILCILWFGGWQVQIGSVSQGQIVALVNYMNQILLALVALANLIVAVTRALVCAIRINEVFRVNSSMKEGAEEKNTQESGKPRVVFDHVTFTYGGAQEASLTDISFSAMPGETVGIIGGTGSGKSTLVNLIPRFYDATKGSVTVDGQDVKAYTFRHLREKIGVVPQKAVLFLGTIRSNLQWRKKDAKERELWKALQIAQVEEVVKKKQKGLDEKVETGGRNFSGGQRQRLTIARALVGEPEILILDDSASALDFATDAALRRSIKESTGNATVFLVSQRAATVKNADQILVLDDGKLVGKGTHEELLKNCNVYKEICMSQFSSQEVAQL</sequence>
<dbReference type="InterPro" id="IPR003593">
    <property type="entry name" value="AAA+_ATPase"/>
</dbReference>
<reference evidence="12 13" key="1">
    <citation type="submission" date="2019-08" db="EMBL/GenBank/DDBJ databases">
        <title>In-depth cultivation of the pig gut microbiome towards novel bacterial diversity and tailored functional studies.</title>
        <authorList>
            <person name="Wylensek D."/>
            <person name="Hitch T.C.A."/>
            <person name="Clavel T."/>
        </authorList>
    </citation>
    <scope>NUCLEOTIDE SEQUENCE [LARGE SCALE GENOMIC DNA]</scope>
    <source>
        <strain evidence="12 13">BSM-380-WT-5A</strain>
    </source>
</reference>
<feature type="transmembrane region" description="Helical" evidence="9">
    <location>
        <begin position="52"/>
        <end position="73"/>
    </location>
</feature>
<evidence type="ECO:0000259" key="10">
    <source>
        <dbReference type="PROSITE" id="PS50893"/>
    </source>
</evidence>
<dbReference type="SMART" id="SM00382">
    <property type="entry name" value="AAA"/>
    <property type="match status" value="1"/>
</dbReference>
<evidence type="ECO:0000256" key="7">
    <source>
        <dbReference type="ARBA" id="ARBA00022989"/>
    </source>
</evidence>
<dbReference type="SUPFAM" id="SSF52540">
    <property type="entry name" value="P-loop containing nucleoside triphosphate hydrolases"/>
    <property type="match status" value="1"/>
</dbReference>
<feature type="domain" description="ABC transmembrane type-1" evidence="11">
    <location>
        <begin position="16"/>
        <end position="298"/>
    </location>
</feature>
<dbReference type="PROSITE" id="PS50893">
    <property type="entry name" value="ABC_TRANSPORTER_2"/>
    <property type="match status" value="1"/>
</dbReference>
<dbReference type="EMBL" id="VUMS01000003">
    <property type="protein sequence ID" value="MST65569.1"/>
    <property type="molecule type" value="Genomic_DNA"/>
</dbReference>
<keyword evidence="7 9" id="KW-1133">Transmembrane helix</keyword>
<accession>A0A7X2P1A9</accession>
<dbReference type="Proteomes" id="UP000440513">
    <property type="component" value="Unassembled WGS sequence"/>
</dbReference>
<dbReference type="GO" id="GO:0015421">
    <property type="term" value="F:ABC-type oligopeptide transporter activity"/>
    <property type="evidence" value="ECO:0007669"/>
    <property type="project" value="TreeGrafter"/>
</dbReference>
<feature type="transmembrane region" description="Helical" evidence="9">
    <location>
        <begin position="242"/>
        <end position="262"/>
    </location>
</feature>
<dbReference type="AlphaFoldDB" id="A0A7X2P1A9"/>
<dbReference type="Gene3D" id="1.20.1560.10">
    <property type="entry name" value="ABC transporter type 1, transmembrane domain"/>
    <property type="match status" value="1"/>
</dbReference>
<evidence type="ECO:0000256" key="6">
    <source>
        <dbReference type="ARBA" id="ARBA00022840"/>
    </source>
</evidence>
<feature type="domain" description="ABC transporter" evidence="10">
    <location>
        <begin position="333"/>
        <end position="568"/>
    </location>
</feature>
<dbReference type="GO" id="GO:0016887">
    <property type="term" value="F:ATP hydrolysis activity"/>
    <property type="evidence" value="ECO:0007669"/>
    <property type="project" value="InterPro"/>
</dbReference>
<dbReference type="InterPro" id="IPR017871">
    <property type="entry name" value="ABC_transporter-like_CS"/>
</dbReference>
<feature type="transmembrane region" description="Helical" evidence="9">
    <location>
        <begin position="133"/>
        <end position="151"/>
    </location>
</feature>
<evidence type="ECO:0000256" key="1">
    <source>
        <dbReference type="ARBA" id="ARBA00004651"/>
    </source>
</evidence>
<evidence type="ECO:0000259" key="11">
    <source>
        <dbReference type="PROSITE" id="PS50929"/>
    </source>
</evidence>
<dbReference type="Pfam" id="PF00664">
    <property type="entry name" value="ABC_membrane"/>
    <property type="match status" value="1"/>
</dbReference>
<dbReference type="SUPFAM" id="SSF90123">
    <property type="entry name" value="ABC transporter transmembrane region"/>
    <property type="match status" value="1"/>
</dbReference>
<dbReference type="CDD" id="cd18548">
    <property type="entry name" value="ABC_6TM_Tm287_like"/>
    <property type="match status" value="1"/>
</dbReference>
<dbReference type="PANTHER" id="PTHR43394:SF1">
    <property type="entry name" value="ATP-BINDING CASSETTE SUB-FAMILY B MEMBER 10, MITOCHONDRIAL"/>
    <property type="match status" value="1"/>
</dbReference>